<sequence>MLPQILLPRAEALAIAAALYGSVALGTQDAPNGKVDILEFVDPLIGTSNGGHVFAGATLPFGMAKAVADTVGENQAGFAWDTSVVTGFSHMHDSGTGGSPSLGNFPIFAQPACPNDDINQCKWQQTDRAVAWEKDSVVANPGYFSIALANGVKAEMTTTNRSALYRFTFDGSSESLSPVILVDLMDLPQSRTNGTAAVDPNTGRLTGNGTFSPSFGIGNYDLHFCVDFKGADLRDTGVWSKNRANFTVEKVKVTADGVDSPATLSVGTFARFKSPANNTMMARVGVSFMSVSQACANAEREQPDFDFDGTVAAAKSAWRKKLDVISVDAEGVSKDLQEVFWSGAYRAMISPQDYTGENPLWKSDEPYYDSYYCIWDSFRSIHPLLTLLDPVSQSLMMRSLVDIYRHEGYFPDCRMSLCKGYTQGGSNADVLMADAYLKKVPGIDWDTAYEGVVKDAEVEPRNWDVEGRGGLHSWKGLGFIPTDDFDPYGTGTHTRSISRTVEYAYDDFCVAEMAKALGHESDYEKYLERSGNWINMFKADQKSSINGVDTGFTGFLQPRYINGTWGSQDPIFCSPLLDFTSCYLNPDGHETYEGSAWLYTFYAPHDMGSLVTALGGAKEFAKRLTFLHESGLLYVGDEQAFLTIYQFHYAGRPALSAKYSHFYIPSQFNTTYAGIAGNDDSGAMGSFVVLSMMGLWPVPGQDVYLITPPYFKELSITNSLTGKVSTIRNVNFDSSYKSIYIQSAKLNGKPWSKNWLTHDFFIEGGVLELELGEKESQWGTHVEDLPPSLSDYP</sequence>
<dbReference type="InterPro" id="IPR014718">
    <property type="entry name" value="GH-type_carb-bd"/>
</dbReference>
<dbReference type="OrthoDB" id="449263at2759"/>
<protein>
    <submittedName>
        <fullName evidence="3">Secreted glycosidase</fullName>
    </submittedName>
</protein>
<dbReference type="FunFam" id="2.70.98.10:FF:000010">
    <property type="entry name" value="Alpha-1,2-mannosidase family protein"/>
    <property type="match status" value="1"/>
</dbReference>
<reference evidence="3" key="1">
    <citation type="submission" date="2022-12" db="EMBL/GenBank/DDBJ databases">
        <authorList>
            <person name="Petersen C."/>
        </authorList>
    </citation>
    <scope>NUCLEOTIDE SEQUENCE</scope>
    <source>
        <strain evidence="3">IBT 15544</strain>
    </source>
</reference>
<keyword evidence="3" id="KW-0378">Hydrolase</keyword>
<dbReference type="Gene3D" id="3.30.2080.10">
    <property type="entry name" value="GH92 mannosidase domain"/>
    <property type="match status" value="1"/>
</dbReference>
<dbReference type="Gene3D" id="1.20.1050.60">
    <property type="entry name" value="alpha-1,2-mannosidase"/>
    <property type="match status" value="1"/>
</dbReference>
<feature type="domain" description="Glycosyl hydrolase family 92 N-terminal" evidence="2">
    <location>
        <begin position="40"/>
        <end position="287"/>
    </location>
</feature>
<dbReference type="Proteomes" id="UP001150904">
    <property type="component" value="Unassembled WGS sequence"/>
</dbReference>
<dbReference type="Pfam" id="PF07971">
    <property type="entry name" value="Glyco_hydro_92"/>
    <property type="match status" value="1"/>
</dbReference>
<dbReference type="InterPro" id="IPR041371">
    <property type="entry name" value="GH92_N"/>
</dbReference>
<dbReference type="GeneID" id="83183530"/>
<dbReference type="InterPro" id="IPR005887">
    <property type="entry name" value="GH92_a_mannosidase_put"/>
</dbReference>
<dbReference type="AlphaFoldDB" id="A0A9W9J515"/>
<evidence type="ECO:0000313" key="4">
    <source>
        <dbReference type="Proteomes" id="UP001150904"/>
    </source>
</evidence>
<evidence type="ECO:0000313" key="3">
    <source>
        <dbReference type="EMBL" id="KAJ5190188.1"/>
    </source>
</evidence>
<gene>
    <name evidence="3" type="ORF">N7498_009173</name>
</gene>
<dbReference type="GO" id="GO:0005634">
    <property type="term" value="C:nucleus"/>
    <property type="evidence" value="ECO:0007669"/>
    <property type="project" value="TreeGrafter"/>
</dbReference>
<dbReference type="PANTHER" id="PTHR12143:SF42">
    <property type="entry name" value="PUTATIVE SUBFAMILY (AFU_ORTHOLOGUE AFUA_6G13760)-RELATED"/>
    <property type="match status" value="1"/>
</dbReference>
<dbReference type="FunFam" id="3.30.2080.10:FF:000001">
    <property type="entry name" value="Alpha-1,2-mannosidase subfamily"/>
    <property type="match status" value="1"/>
</dbReference>
<dbReference type="Gene3D" id="1.20.1610.10">
    <property type="entry name" value="alpha-1,2-mannosidases domains"/>
    <property type="match status" value="1"/>
</dbReference>
<proteinExistence type="predicted"/>
<evidence type="ECO:0000259" key="2">
    <source>
        <dbReference type="Pfam" id="PF17678"/>
    </source>
</evidence>
<name>A0A9W9J515_9EURO</name>
<reference evidence="3" key="2">
    <citation type="journal article" date="2023" name="IMA Fungus">
        <title>Comparative genomic study of the Penicillium genus elucidates a diverse pangenome and 15 lateral gene transfer events.</title>
        <authorList>
            <person name="Petersen C."/>
            <person name="Sorensen T."/>
            <person name="Nielsen M.R."/>
            <person name="Sondergaard T.E."/>
            <person name="Sorensen J.L."/>
            <person name="Fitzpatrick D.A."/>
            <person name="Frisvad J.C."/>
            <person name="Nielsen K.L."/>
        </authorList>
    </citation>
    <scope>NUCLEOTIDE SEQUENCE</scope>
    <source>
        <strain evidence="3">IBT 15544</strain>
    </source>
</reference>
<dbReference type="FunFam" id="1.20.1050.60:FF:000002">
    <property type="entry name" value="Glycosyl hydrolase family 92"/>
    <property type="match status" value="1"/>
</dbReference>
<keyword evidence="3" id="KW-0326">Glycosidase</keyword>
<evidence type="ECO:0000259" key="1">
    <source>
        <dbReference type="Pfam" id="PF07971"/>
    </source>
</evidence>
<dbReference type="NCBIfam" id="TIGR01180">
    <property type="entry name" value="aman2_put"/>
    <property type="match status" value="1"/>
</dbReference>
<dbReference type="GO" id="GO:0005829">
    <property type="term" value="C:cytosol"/>
    <property type="evidence" value="ECO:0007669"/>
    <property type="project" value="TreeGrafter"/>
</dbReference>
<dbReference type="GO" id="GO:0016798">
    <property type="term" value="F:hydrolase activity, acting on glycosyl bonds"/>
    <property type="evidence" value="ECO:0007669"/>
    <property type="project" value="UniProtKB-KW"/>
</dbReference>
<feature type="domain" description="Glycosyl hydrolase family 92" evidence="1">
    <location>
        <begin position="293"/>
        <end position="772"/>
    </location>
</feature>
<dbReference type="PANTHER" id="PTHR12143">
    <property type="entry name" value="PEPTIDE N-GLYCANASE PNGASE -RELATED"/>
    <property type="match status" value="1"/>
</dbReference>
<dbReference type="InterPro" id="IPR008928">
    <property type="entry name" value="6-hairpin_glycosidase_sf"/>
</dbReference>
<dbReference type="SUPFAM" id="SSF48208">
    <property type="entry name" value="Six-hairpin glycosidases"/>
    <property type="match status" value="1"/>
</dbReference>
<dbReference type="Gene3D" id="2.70.98.10">
    <property type="match status" value="1"/>
</dbReference>
<accession>A0A9W9J515</accession>
<dbReference type="FunFam" id="1.20.1610.10:FF:000002">
    <property type="entry name" value="Alpha-1,2-mannosidase family protein"/>
    <property type="match status" value="1"/>
</dbReference>
<dbReference type="InterPro" id="IPR050883">
    <property type="entry name" value="PNGase"/>
</dbReference>
<dbReference type="RefSeq" id="XP_058303128.1">
    <property type="nucleotide sequence ID" value="XM_058456229.1"/>
</dbReference>
<dbReference type="GO" id="GO:0000224">
    <property type="term" value="F:peptide-N4-(N-acetyl-beta-glucosaminyl)asparagine amidase activity"/>
    <property type="evidence" value="ECO:0007669"/>
    <property type="project" value="TreeGrafter"/>
</dbReference>
<comment type="caution">
    <text evidence="3">The sequence shown here is derived from an EMBL/GenBank/DDBJ whole genome shotgun (WGS) entry which is preliminary data.</text>
</comment>
<dbReference type="Pfam" id="PF17678">
    <property type="entry name" value="Glyco_hydro_92N"/>
    <property type="match status" value="1"/>
</dbReference>
<dbReference type="InterPro" id="IPR012939">
    <property type="entry name" value="Glyco_hydro_92"/>
</dbReference>
<keyword evidence="4" id="KW-1185">Reference proteome</keyword>
<dbReference type="GO" id="GO:0006516">
    <property type="term" value="P:glycoprotein catabolic process"/>
    <property type="evidence" value="ECO:0007669"/>
    <property type="project" value="TreeGrafter"/>
</dbReference>
<dbReference type="GO" id="GO:0030246">
    <property type="term" value="F:carbohydrate binding"/>
    <property type="evidence" value="ECO:0007669"/>
    <property type="project" value="InterPro"/>
</dbReference>
<dbReference type="GO" id="GO:0005975">
    <property type="term" value="P:carbohydrate metabolic process"/>
    <property type="evidence" value="ECO:0007669"/>
    <property type="project" value="InterPro"/>
</dbReference>
<dbReference type="EMBL" id="JAPQKR010000016">
    <property type="protein sequence ID" value="KAJ5190188.1"/>
    <property type="molecule type" value="Genomic_DNA"/>
</dbReference>
<organism evidence="3 4">
    <name type="scientific">Penicillium cinerascens</name>
    <dbReference type="NCBI Taxonomy" id="70096"/>
    <lineage>
        <taxon>Eukaryota</taxon>
        <taxon>Fungi</taxon>
        <taxon>Dikarya</taxon>
        <taxon>Ascomycota</taxon>
        <taxon>Pezizomycotina</taxon>
        <taxon>Eurotiomycetes</taxon>
        <taxon>Eurotiomycetidae</taxon>
        <taxon>Eurotiales</taxon>
        <taxon>Aspergillaceae</taxon>
        <taxon>Penicillium</taxon>
    </lineage>
</organism>